<evidence type="ECO:0000256" key="2">
    <source>
        <dbReference type="ARBA" id="ARBA00009399"/>
    </source>
</evidence>
<accession>A0A1H4NDH2</accession>
<keyword evidence="9" id="KW-1185">Reference proteome</keyword>
<dbReference type="InterPro" id="IPR007267">
    <property type="entry name" value="GtrA_DPMS_TM"/>
</dbReference>
<evidence type="ECO:0000313" key="8">
    <source>
        <dbReference type="EMBL" id="SEB92848.1"/>
    </source>
</evidence>
<organism evidence="8 9">
    <name type="scientific">Arthrobacter woluwensis</name>
    <dbReference type="NCBI Taxonomy" id="156980"/>
    <lineage>
        <taxon>Bacteria</taxon>
        <taxon>Bacillati</taxon>
        <taxon>Actinomycetota</taxon>
        <taxon>Actinomycetes</taxon>
        <taxon>Micrococcales</taxon>
        <taxon>Micrococcaceae</taxon>
        <taxon>Arthrobacter</taxon>
    </lineage>
</organism>
<feature type="transmembrane region" description="Helical" evidence="6">
    <location>
        <begin position="76"/>
        <end position="94"/>
    </location>
</feature>
<dbReference type="AlphaFoldDB" id="A0A1H4NDH2"/>
<gene>
    <name evidence="8" type="ORF">SAMN04489745_1621</name>
</gene>
<keyword evidence="5 6" id="KW-0472">Membrane</keyword>
<feature type="transmembrane region" description="Helical" evidence="6">
    <location>
        <begin position="115"/>
        <end position="134"/>
    </location>
</feature>
<evidence type="ECO:0000256" key="6">
    <source>
        <dbReference type="SAM" id="Phobius"/>
    </source>
</evidence>
<dbReference type="EMBL" id="FNSN01000003">
    <property type="protein sequence ID" value="SEB92848.1"/>
    <property type="molecule type" value="Genomic_DNA"/>
</dbReference>
<name>A0A1H4NDH2_9MICC</name>
<proteinExistence type="inferred from homology"/>
<keyword evidence="3 6" id="KW-0812">Transmembrane</keyword>
<dbReference type="STRING" id="156980.SAMN04489745_1621"/>
<evidence type="ECO:0000256" key="5">
    <source>
        <dbReference type="ARBA" id="ARBA00023136"/>
    </source>
</evidence>
<reference evidence="8 9" key="1">
    <citation type="submission" date="2016-10" db="EMBL/GenBank/DDBJ databases">
        <authorList>
            <person name="de Groot N.N."/>
        </authorList>
    </citation>
    <scope>NUCLEOTIDE SEQUENCE [LARGE SCALE GENOMIC DNA]</scope>
    <source>
        <strain evidence="8 9">DSM 10495</strain>
    </source>
</reference>
<evidence type="ECO:0000256" key="3">
    <source>
        <dbReference type="ARBA" id="ARBA00022692"/>
    </source>
</evidence>
<protein>
    <submittedName>
        <fullName evidence="8">Putative flippase GtrA (Transmembrane translocase of bactoprenol-linked glucose)</fullName>
    </submittedName>
</protein>
<dbReference type="Pfam" id="PF04138">
    <property type="entry name" value="GtrA_DPMS_TM"/>
    <property type="match status" value="1"/>
</dbReference>
<dbReference type="OrthoDB" id="3733399at2"/>
<feature type="transmembrane region" description="Helical" evidence="6">
    <location>
        <begin position="52"/>
        <end position="70"/>
    </location>
</feature>
<dbReference type="PANTHER" id="PTHR38459">
    <property type="entry name" value="PROPHAGE BACTOPRENOL-LINKED GLUCOSE TRANSLOCASE HOMOLOG"/>
    <property type="match status" value="1"/>
</dbReference>
<comment type="subcellular location">
    <subcellularLocation>
        <location evidence="1">Membrane</location>
        <topology evidence="1">Multi-pass membrane protein</topology>
    </subcellularLocation>
</comment>
<sequence length="175" mass="18477">MSSRTTGTVGRTAAAEPVPGSAAVAVATETGAASTERRTTAASRLWGQIGRFTVVGVLCTAASIGLYALLRPSVGPQWANALALVSTSILNTALNRAATFRIQGGQGAARDHARGLLVMGIAWVITASSLALLHWVQPQATVTEELWTTTLAGFLATVVRFTLFRQWIFRRARNA</sequence>
<dbReference type="Proteomes" id="UP000182652">
    <property type="component" value="Unassembled WGS sequence"/>
</dbReference>
<feature type="transmembrane region" description="Helical" evidence="6">
    <location>
        <begin position="146"/>
        <end position="163"/>
    </location>
</feature>
<comment type="similarity">
    <text evidence="2">Belongs to the GtrA family.</text>
</comment>
<evidence type="ECO:0000256" key="4">
    <source>
        <dbReference type="ARBA" id="ARBA00022989"/>
    </source>
</evidence>
<dbReference type="GO" id="GO:0005886">
    <property type="term" value="C:plasma membrane"/>
    <property type="evidence" value="ECO:0007669"/>
    <property type="project" value="TreeGrafter"/>
</dbReference>
<evidence type="ECO:0000313" key="9">
    <source>
        <dbReference type="Proteomes" id="UP000182652"/>
    </source>
</evidence>
<dbReference type="GO" id="GO:0000271">
    <property type="term" value="P:polysaccharide biosynthetic process"/>
    <property type="evidence" value="ECO:0007669"/>
    <property type="project" value="InterPro"/>
</dbReference>
<dbReference type="PANTHER" id="PTHR38459:SF6">
    <property type="entry name" value="ARABINOGALACTAN BIOSYNTHESIS RECRUITING PROTEIN RV3789"/>
    <property type="match status" value="1"/>
</dbReference>
<feature type="domain" description="GtrA/DPMS transmembrane" evidence="7">
    <location>
        <begin position="51"/>
        <end position="169"/>
    </location>
</feature>
<keyword evidence="4 6" id="KW-1133">Transmembrane helix</keyword>
<evidence type="ECO:0000256" key="1">
    <source>
        <dbReference type="ARBA" id="ARBA00004141"/>
    </source>
</evidence>
<evidence type="ECO:0000259" key="7">
    <source>
        <dbReference type="Pfam" id="PF04138"/>
    </source>
</evidence>
<dbReference type="InterPro" id="IPR051401">
    <property type="entry name" value="GtrA_CellWall_Glycosyl"/>
</dbReference>
<dbReference type="RefSeq" id="WP_082723996.1">
    <property type="nucleotide sequence ID" value="NZ_FNSN01000003.1"/>
</dbReference>